<gene>
    <name evidence="2" type="ORF">ASU31_09045</name>
</gene>
<feature type="domain" description="PIN" evidence="1">
    <location>
        <begin position="4"/>
        <end position="121"/>
    </location>
</feature>
<dbReference type="InterPro" id="IPR029060">
    <property type="entry name" value="PIN-like_dom_sf"/>
</dbReference>
<comment type="caution">
    <text evidence="2">The sequence shown here is derived from an EMBL/GenBank/DDBJ whole genome shotgun (WGS) entry which is preliminary data.</text>
</comment>
<dbReference type="STRING" id="687842.ASU31_09045"/>
<dbReference type="InterPro" id="IPR002716">
    <property type="entry name" value="PIN_dom"/>
</dbReference>
<proteinExistence type="predicted"/>
<evidence type="ECO:0000259" key="1">
    <source>
        <dbReference type="Pfam" id="PF01850"/>
    </source>
</evidence>
<dbReference type="Pfam" id="PF01850">
    <property type="entry name" value="PIN"/>
    <property type="match status" value="1"/>
</dbReference>
<dbReference type="PANTHER" id="PTHR36173:SF2">
    <property type="entry name" value="RIBONUCLEASE VAPC16"/>
    <property type="match status" value="1"/>
</dbReference>
<dbReference type="RefSeq" id="WP_057932022.1">
    <property type="nucleotide sequence ID" value="NZ_LMZQ01000005.1"/>
</dbReference>
<evidence type="ECO:0000313" key="2">
    <source>
        <dbReference type="EMBL" id="KRT16310.1"/>
    </source>
</evidence>
<dbReference type="OrthoDB" id="9798990at2"/>
<dbReference type="AlphaFoldDB" id="A0A0T5VR13"/>
<dbReference type="InterPro" id="IPR052919">
    <property type="entry name" value="TA_system_RNase"/>
</dbReference>
<dbReference type="Gene3D" id="3.40.50.1010">
    <property type="entry name" value="5'-nuclease"/>
    <property type="match status" value="1"/>
</dbReference>
<reference evidence="2 3" key="1">
    <citation type="submission" date="2015-11" db="EMBL/GenBank/DDBJ databases">
        <title>Sequence of Pedobacter ginsenosidimutans.</title>
        <authorList>
            <person name="Carson E."/>
            <person name="Keyser V."/>
            <person name="Newman J."/>
            <person name="Miller J."/>
        </authorList>
    </citation>
    <scope>NUCLEOTIDE SEQUENCE [LARGE SCALE GENOMIC DNA]</scope>
    <source>
        <strain evidence="2 3">KACC 14530</strain>
    </source>
</reference>
<name>A0A0T5VR13_9SPHI</name>
<dbReference type="EMBL" id="LMZQ01000005">
    <property type="protein sequence ID" value="KRT16310.1"/>
    <property type="molecule type" value="Genomic_DNA"/>
</dbReference>
<organism evidence="2 3">
    <name type="scientific">Pedobacter ginsenosidimutans</name>
    <dbReference type="NCBI Taxonomy" id="687842"/>
    <lineage>
        <taxon>Bacteria</taxon>
        <taxon>Pseudomonadati</taxon>
        <taxon>Bacteroidota</taxon>
        <taxon>Sphingobacteriia</taxon>
        <taxon>Sphingobacteriales</taxon>
        <taxon>Sphingobacteriaceae</taxon>
        <taxon>Pedobacter</taxon>
    </lineage>
</organism>
<dbReference type="CDD" id="cd09872">
    <property type="entry name" value="PIN_Sll0205-like"/>
    <property type="match status" value="1"/>
</dbReference>
<sequence>MRFLLDTHIFLFFINGDNSISKKIIEIINNPVTEKYISIVSIWEITIKTNIGKLKLKDDINSIYELLDKYRVKILQPSKDDFTTYSTLPLIHKDPFDRLIIAQALANDLTLITDDQYIKSYPNLKLF</sequence>
<dbReference type="InterPro" id="IPR041705">
    <property type="entry name" value="PIN_Sll0205"/>
</dbReference>
<evidence type="ECO:0000313" key="3">
    <source>
        <dbReference type="Proteomes" id="UP000051950"/>
    </source>
</evidence>
<dbReference type="Proteomes" id="UP000051950">
    <property type="component" value="Unassembled WGS sequence"/>
</dbReference>
<keyword evidence="3" id="KW-1185">Reference proteome</keyword>
<dbReference type="PANTHER" id="PTHR36173">
    <property type="entry name" value="RIBONUCLEASE VAPC16-RELATED"/>
    <property type="match status" value="1"/>
</dbReference>
<dbReference type="SUPFAM" id="SSF88723">
    <property type="entry name" value="PIN domain-like"/>
    <property type="match status" value="1"/>
</dbReference>
<protein>
    <recommendedName>
        <fullName evidence="1">PIN domain-containing protein</fullName>
    </recommendedName>
</protein>
<accession>A0A0T5VR13</accession>